<dbReference type="eggNOG" id="KOG2335">
    <property type="taxonomic scope" value="Eukaryota"/>
</dbReference>
<organism evidence="7">
    <name type="scientific">Fonticula alba</name>
    <name type="common">Slime mold</name>
    <dbReference type="NCBI Taxonomy" id="691883"/>
    <lineage>
        <taxon>Eukaryota</taxon>
        <taxon>Rotosphaerida</taxon>
        <taxon>Fonticulaceae</taxon>
        <taxon>Fonticula</taxon>
    </lineage>
</organism>
<dbReference type="AlphaFoldDB" id="A0A058Z8E8"/>
<protein>
    <recommendedName>
        <fullName evidence="6">DUS-like FMN-binding domain-containing protein</fullName>
    </recommendedName>
</protein>
<dbReference type="InterPro" id="IPR013785">
    <property type="entry name" value="Aldolase_TIM"/>
</dbReference>
<sequence length="344" mass="37630">MTDPEAPISTSELVDWLGGRPTDRLAAIDIEDWDLASISRSAVDLLRGDDPVYVLAPMVRYSRLPFRELVREYGVHIAYTPMIISDAFAQSQVARDIQLSISKNDTPLVVQFAASNAADFANAVAHVAPYVAGVDLNCGCPQSWVMQCGYGARLLRTPELICDMVRAARALPGRASTVPVSVKIRIDEDLAQTVELARRAEAAGAAWIAVHGRLTPQRSSTPPNLDAIRLVKESVSIPVIANGDVDSLAAVDTIRQQTGVNAFMSARPLLTNPALFRGYDSTPVECVRRYLELAVAYGASFDTMQHHVSKMSEHLFSASERRYMHSLTTTAGVVDFFEDYVSNF</sequence>
<reference evidence="7" key="1">
    <citation type="submission" date="2013-04" db="EMBL/GenBank/DDBJ databases">
        <title>The Genome Sequence of Fonticula alba ATCC 38817.</title>
        <authorList>
            <consortium name="The Broad Institute Genomics Platform"/>
            <person name="Russ C."/>
            <person name="Cuomo C."/>
            <person name="Burger G."/>
            <person name="Gray M.W."/>
            <person name="Holland P.W.H."/>
            <person name="King N."/>
            <person name="Lang F.B.F."/>
            <person name="Roger A.J."/>
            <person name="Ruiz-Trillo I."/>
            <person name="Brown M."/>
            <person name="Walker B."/>
            <person name="Young S."/>
            <person name="Zeng Q."/>
            <person name="Gargeya S."/>
            <person name="Fitzgerald M."/>
            <person name="Haas B."/>
            <person name="Abouelleil A."/>
            <person name="Allen A.W."/>
            <person name="Alvarado L."/>
            <person name="Arachchi H.M."/>
            <person name="Berlin A.M."/>
            <person name="Chapman S.B."/>
            <person name="Gainer-Dewar J."/>
            <person name="Goldberg J."/>
            <person name="Griggs A."/>
            <person name="Gujja S."/>
            <person name="Hansen M."/>
            <person name="Howarth C."/>
            <person name="Imamovic A."/>
            <person name="Ireland A."/>
            <person name="Larimer J."/>
            <person name="McCowan C."/>
            <person name="Murphy C."/>
            <person name="Pearson M."/>
            <person name="Poon T.W."/>
            <person name="Priest M."/>
            <person name="Roberts A."/>
            <person name="Saif S."/>
            <person name="Shea T."/>
            <person name="Sisk P."/>
            <person name="Sykes S."/>
            <person name="Wortman J."/>
            <person name="Nusbaum C."/>
            <person name="Birren B."/>
        </authorList>
    </citation>
    <scope>NUCLEOTIDE SEQUENCE [LARGE SCALE GENOMIC DNA]</scope>
    <source>
        <strain evidence="7">ATCC 38817</strain>
    </source>
</reference>
<dbReference type="CDD" id="cd02801">
    <property type="entry name" value="DUS_like_FMN"/>
    <property type="match status" value="1"/>
</dbReference>
<evidence type="ECO:0000259" key="6">
    <source>
        <dbReference type="Pfam" id="PF01207"/>
    </source>
</evidence>
<dbReference type="PANTHER" id="PTHR11082:SF31">
    <property type="entry name" value="TRNA-DIHYDROURIDINE(20A_20B) SYNTHASE [NAD(P)+]-LIKE"/>
    <property type="match status" value="1"/>
</dbReference>
<keyword evidence="4" id="KW-0819">tRNA processing</keyword>
<dbReference type="Pfam" id="PF01207">
    <property type="entry name" value="Dus"/>
    <property type="match status" value="1"/>
</dbReference>
<dbReference type="OMA" id="WECIEDY"/>
<dbReference type="SUPFAM" id="SSF51395">
    <property type="entry name" value="FMN-linked oxidoreductases"/>
    <property type="match status" value="1"/>
</dbReference>
<dbReference type="RefSeq" id="XP_009495804.1">
    <property type="nucleotide sequence ID" value="XM_009497529.1"/>
</dbReference>
<dbReference type="InterPro" id="IPR018517">
    <property type="entry name" value="tRNA_hU_synthase_CS"/>
</dbReference>
<keyword evidence="3" id="KW-0288">FMN</keyword>
<keyword evidence="5" id="KW-0560">Oxidoreductase</keyword>
<feature type="domain" description="DUS-like FMN-binding" evidence="6">
    <location>
        <begin position="55"/>
        <end position="316"/>
    </location>
</feature>
<gene>
    <name evidence="7" type="ORF">H696_03656</name>
</gene>
<evidence type="ECO:0000256" key="5">
    <source>
        <dbReference type="ARBA" id="ARBA00023002"/>
    </source>
</evidence>
<accession>A0A058Z8E8</accession>
<dbReference type="Proteomes" id="UP000030693">
    <property type="component" value="Unassembled WGS sequence"/>
</dbReference>
<dbReference type="EMBL" id="KB932205">
    <property type="protein sequence ID" value="KCV70198.1"/>
    <property type="molecule type" value="Genomic_DNA"/>
</dbReference>
<proteinExistence type="predicted"/>
<keyword evidence="8" id="KW-1185">Reference proteome</keyword>
<dbReference type="Gene3D" id="3.20.20.70">
    <property type="entry name" value="Aldolase class I"/>
    <property type="match status" value="1"/>
</dbReference>
<name>A0A058Z8E8_FONAL</name>
<dbReference type="GeneID" id="20528381"/>
<evidence type="ECO:0000256" key="4">
    <source>
        <dbReference type="ARBA" id="ARBA00022694"/>
    </source>
</evidence>
<dbReference type="GO" id="GO:0050660">
    <property type="term" value="F:flavin adenine dinucleotide binding"/>
    <property type="evidence" value="ECO:0007669"/>
    <property type="project" value="InterPro"/>
</dbReference>
<dbReference type="GO" id="GO:0017150">
    <property type="term" value="F:tRNA dihydrouridine synthase activity"/>
    <property type="evidence" value="ECO:0007669"/>
    <property type="project" value="InterPro"/>
</dbReference>
<evidence type="ECO:0000313" key="7">
    <source>
        <dbReference type="EMBL" id="KCV70198.1"/>
    </source>
</evidence>
<dbReference type="PANTHER" id="PTHR11082">
    <property type="entry name" value="TRNA-DIHYDROURIDINE SYNTHASE"/>
    <property type="match status" value="1"/>
</dbReference>
<comment type="cofactor">
    <cofactor evidence="1">
        <name>FMN</name>
        <dbReference type="ChEBI" id="CHEBI:58210"/>
    </cofactor>
</comment>
<dbReference type="PROSITE" id="PS01136">
    <property type="entry name" value="UPF0034"/>
    <property type="match status" value="1"/>
</dbReference>
<dbReference type="InterPro" id="IPR035587">
    <property type="entry name" value="DUS-like_FMN-bd"/>
</dbReference>
<evidence type="ECO:0000256" key="2">
    <source>
        <dbReference type="ARBA" id="ARBA00022630"/>
    </source>
</evidence>
<dbReference type="STRING" id="691883.A0A058Z8E8"/>
<keyword evidence="2" id="KW-0285">Flavoprotein</keyword>
<evidence type="ECO:0000256" key="1">
    <source>
        <dbReference type="ARBA" id="ARBA00001917"/>
    </source>
</evidence>
<evidence type="ECO:0000256" key="3">
    <source>
        <dbReference type="ARBA" id="ARBA00022643"/>
    </source>
</evidence>
<dbReference type="OrthoDB" id="9977870at2759"/>
<evidence type="ECO:0000313" key="8">
    <source>
        <dbReference type="Proteomes" id="UP000030693"/>
    </source>
</evidence>